<organism evidence="2 3">
    <name type="scientific">Pseudidiomarina indica</name>
    <dbReference type="NCBI Taxonomy" id="1159017"/>
    <lineage>
        <taxon>Bacteria</taxon>
        <taxon>Pseudomonadati</taxon>
        <taxon>Pseudomonadota</taxon>
        <taxon>Gammaproteobacteria</taxon>
        <taxon>Alteromonadales</taxon>
        <taxon>Idiomarinaceae</taxon>
        <taxon>Pseudidiomarina</taxon>
    </lineage>
</organism>
<keyword evidence="1" id="KW-0812">Transmembrane</keyword>
<keyword evidence="3" id="KW-1185">Reference proteome</keyword>
<keyword evidence="1" id="KW-0472">Membrane</keyword>
<dbReference type="RefSeq" id="WP_092593846.1">
    <property type="nucleotide sequence ID" value="NZ_FMXN01000014.1"/>
</dbReference>
<dbReference type="Proteomes" id="UP000199626">
    <property type="component" value="Unassembled WGS sequence"/>
</dbReference>
<name>A0A1G6DX83_9GAMM</name>
<gene>
    <name evidence="2" type="ORF">SAMN02927930_01931</name>
</gene>
<accession>A0A1G6DX83</accession>
<sequence>MGIAVWLGRVIFAIIWGVLAANIVAPFPGKWFAFFLLLTAILVILHAIQLLMFVTVYKPHLQWRGGDYWQVIFFGVVGWMAIMRAQPQRIASQATTTSED</sequence>
<dbReference type="AlphaFoldDB" id="A0A1G6DX83"/>
<keyword evidence="1" id="KW-1133">Transmembrane helix</keyword>
<feature type="transmembrane region" description="Helical" evidence="1">
    <location>
        <begin position="6"/>
        <end position="25"/>
    </location>
</feature>
<evidence type="ECO:0008006" key="4">
    <source>
        <dbReference type="Google" id="ProtNLM"/>
    </source>
</evidence>
<dbReference type="PANTHER" id="PTHR38775:SF1">
    <property type="entry name" value="INNER MEMBRANE PROTEIN"/>
    <property type="match status" value="1"/>
</dbReference>
<reference evidence="3" key="1">
    <citation type="submission" date="2016-10" db="EMBL/GenBank/DDBJ databases">
        <authorList>
            <person name="Varghese N."/>
            <person name="Submissions S."/>
        </authorList>
    </citation>
    <scope>NUCLEOTIDE SEQUENCE [LARGE SCALE GENOMIC DNA]</scope>
    <source>
        <strain evidence="3">CGMCC 1.10824</strain>
    </source>
</reference>
<evidence type="ECO:0000313" key="3">
    <source>
        <dbReference type="Proteomes" id="UP000199626"/>
    </source>
</evidence>
<dbReference type="Pfam" id="PF06611">
    <property type="entry name" value="DUF1145"/>
    <property type="match status" value="1"/>
</dbReference>
<dbReference type="OrthoDB" id="6401986at2"/>
<dbReference type="STRING" id="1159017.SAMN02927930_01931"/>
<proteinExistence type="predicted"/>
<dbReference type="EMBL" id="FMXN01000014">
    <property type="protein sequence ID" value="SDB49797.1"/>
    <property type="molecule type" value="Genomic_DNA"/>
</dbReference>
<evidence type="ECO:0000256" key="1">
    <source>
        <dbReference type="SAM" id="Phobius"/>
    </source>
</evidence>
<dbReference type="PANTHER" id="PTHR38775">
    <property type="entry name" value="INNER MEMBRANE PROTEIN-RELATED"/>
    <property type="match status" value="1"/>
</dbReference>
<feature type="transmembrane region" description="Helical" evidence="1">
    <location>
        <begin position="68"/>
        <end position="85"/>
    </location>
</feature>
<evidence type="ECO:0000313" key="2">
    <source>
        <dbReference type="EMBL" id="SDB49797.1"/>
    </source>
</evidence>
<feature type="transmembrane region" description="Helical" evidence="1">
    <location>
        <begin position="32"/>
        <end position="56"/>
    </location>
</feature>
<dbReference type="InterPro" id="IPR009525">
    <property type="entry name" value="DUF1145"/>
</dbReference>
<protein>
    <recommendedName>
        <fullName evidence="4">DUF1145 domain-containing protein</fullName>
    </recommendedName>
</protein>